<evidence type="ECO:0000313" key="4">
    <source>
        <dbReference type="EMBL" id="MFC3832335.1"/>
    </source>
</evidence>
<dbReference type="InterPro" id="IPR000182">
    <property type="entry name" value="GNAT_dom"/>
</dbReference>
<dbReference type="InterPro" id="IPR016181">
    <property type="entry name" value="Acyl_CoA_acyltransferase"/>
</dbReference>
<dbReference type="PROSITE" id="PS51186">
    <property type="entry name" value="GNAT"/>
    <property type="match status" value="2"/>
</dbReference>
<comment type="caution">
    <text evidence="4">The sequence shown here is derived from an EMBL/GenBank/DDBJ whole genome shotgun (WGS) entry which is preliminary data.</text>
</comment>
<dbReference type="RefSeq" id="WP_322474246.1">
    <property type="nucleotide sequence ID" value="NZ_JBHRZG010000006.1"/>
</dbReference>
<evidence type="ECO:0000313" key="5">
    <source>
        <dbReference type="Proteomes" id="UP001595803"/>
    </source>
</evidence>
<dbReference type="InterPro" id="IPR050832">
    <property type="entry name" value="Bact_Acetyltransf"/>
</dbReference>
<dbReference type="Proteomes" id="UP001595803">
    <property type="component" value="Unassembled WGS sequence"/>
</dbReference>
<organism evidence="4 5">
    <name type="scientific">Deinococcus rufus</name>
    <dbReference type="NCBI Taxonomy" id="2136097"/>
    <lineage>
        <taxon>Bacteria</taxon>
        <taxon>Thermotogati</taxon>
        <taxon>Deinococcota</taxon>
        <taxon>Deinococci</taxon>
        <taxon>Deinococcales</taxon>
        <taxon>Deinococcaceae</taxon>
        <taxon>Deinococcus</taxon>
    </lineage>
</organism>
<dbReference type="Gene3D" id="3.40.630.30">
    <property type="match status" value="1"/>
</dbReference>
<dbReference type="SUPFAM" id="SSF55729">
    <property type="entry name" value="Acyl-CoA N-acyltransferases (Nat)"/>
    <property type="match status" value="2"/>
</dbReference>
<dbReference type="GO" id="GO:0016746">
    <property type="term" value="F:acyltransferase activity"/>
    <property type="evidence" value="ECO:0007669"/>
    <property type="project" value="UniProtKB-KW"/>
</dbReference>
<evidence type="ECO:0000256" key="1">
    <source>
        <dbReference type="ARBA" id="ARBA00022679"/>
    </source>
</evidence>
<accession>A0ABV7Z6P4</accession>
<keyword evidence="1 4" id="KW-0808">Transferase</keyword>
<feature type="domain" description="N-acetyltransferase" evidence="3">
    <location>
        <begin position="189"/>
        <end position="335"/>
    </location>
</feature>
<keyword evidence="2 4" id="KW-0012">Acyltransferase</keyword>
<dbReference type="PANTHER" id="PTHR43877:SF6">
    <property type="entry name" value="GCN5-RELATED N-ACETYLTRANSFERASE"/>
    <property type="match status" value="1"/>
</dbReference>
<dbReference type="PANTHER" id="PTHR43877">
    <property type="entry name" value="AMINOALKYLPHOSPHONATE N-ACETYLTRANSFERASE-RELATED-RELATED"/>
    <property type="match status" value="1"/>
</dbReference>
<keyword evidence="5" id="KW-1185">Reference proteome</keyword>
<reference evidence="5" key="1">
    <citation type="journal article" date="2019" name="Int. J. Syst. Evol. Microbiol.">
        <title>The Global Catalogue of Microorganisms (GCM) 10K type strain sequencing project: providing services to taxonomists for standard genome sequencing and annotation.</title>
        <authorList>
            <consortium name="The Broad Institute Genomics Platform"/>
            <consortium name="The Broad Institute Genome Sequencing Center for Infectious Disease"/>
            <person name="Wu L."/>
            <person name="Ma J."/>
        </authorList>
    </citation>
    <scope>NUCLEOTIDE SEQUENCE [LARGE SCALE GENOMIC DNA]</scope>
    <source>
        <strain evidence="5">CCTCC AB 2017081</strain>
    </source>
</reference>
<dbReference type="EC" id="2.3.1.-" evidence="4"/>
<dbReference type="CDD" id="cd04301">
    <property type="entry name" value="NAT_SF"/>
    <property type="match status" value="2"/>
</dbReference>
<evidence type="ECO:0000256" key="2">
    <source>
        <dbReference type="ARBA" id="ARBA00023315"/>
    </source>
</evidence>
<dbReference type="Pfam" id="PF00583">
    <property type="entry name" value="Acetyltransf_1"/>
    <property type="match status" value="2"/>
</dbReference>
<sequence>MTTTTNQAFELREPRVPDDYAQMAEVLTVCHPDWPVSAADLEREDMSRDPSMFHTRVLAEQGGKVVGVAGFSHDDRSFEEWRYWGGVNVHPDARRQGIGAALYDELMRRATARGARELRAGSSDQPNDAAGRAFLENRGFVQAWERYESRLDTRTLEPARLDALLAGVQDSGVQLKSLTELAADPDRDRKLWELDWLLFQDVPMGTAFTKKTQEQWVKEELDDPRLAPELSFVAVRPGADDPMTGDYVGYSTLGRSEPGVYFIGMTGVLRQERGRGIARALKAAAMRALQGAGGGVIKTFNDPPNVAMLAMNAALGFERTATRYRYELTLDGDPT</sequence>
<protein>
    <submittedName>
        <fullName evidence="4">GNAT family N-acetyltransferase</fullName>
        <ecNumber evidence="4">2.3.1.-</ecNumber>
    </submittedName>
</protein>
<feature type="domain" description="N-acetyltransferase" evidence="3">
    <location>
        <begin position="9"/>
        <end position="157"/>
    </location>
</feature>
<evidence type="ECO:0000259" key="3">
    <source>
        <dbReference type="PROSITE" id="PS51186"/>
    </source>
</evidence>
<proteinExistence type="predicted"/>
<name>A0ABV7Z6P4_9DEIO</name>
<dbReference type="EMBL" id="JBHRZG010000006">
    <property type="protein sequence ID" value="MFC3832335.1"/>
    <property type="molecule type" value="Genomic_DNA"/>
</dbReference>
<gene>
    <name evidence="4" type="ORF">ACFOSB_05650</name>
</gene>